<dbReference type="Proteomes" id="UP000192247">
    <property type="component" value="Unassembled WGS sequence"/>
</dbReference>
<dbReference type="AlphaFoldDB" id="A0A1V9XGL0"/>
<feature type="region of interest" description="Disordered" evidence="3">
    <location>
        <begin position="264"/>
        <end position="285"/>
    </location>
</feature>
<dbReference type="PANTHER" id="PTHR24174:SF16">
    <property type="entry name" value="CASKIN-2"/>
    <property type="match status" value="1"/>
</dbReference>
<feature type="compositionally biased region" description="Polar residues" evidence="3">
    <location>
        <begin position="665"/>
        <end position="674"/>
    </location>
</feature>
<feature type="region of interest" description="Disordered" evidence="3">
    <location>
        <begin position="893"/>
        <end position="914"/>
    </location>
</feature>
<feature type="region of interest" description="Disordered" evidence="3">
    <location>
        <begin position="397"/>
        <end position="448"/>
    </location>
</feature>
<feature type="compositionally biased region" description="Polar residues" evidence="3">
    <location>
        <begin position="1030"/>
        <end position="1041"/>
    </location>
</feature>
<feature type="compositionally biased region" description="Pro residues" evidence="3">
    <location>
        <begin position="405"/>
        <end position="414"/>
    </location>
</feature>
<dbReference type="Pfam" id="PF00536">
    <property type="entry name" value="SAM_1"/>
    <property type="match status" value="2"/>
</dbReference>
<proteinExistence type="predicted"/>
<dbReference type="InterPro" id="IPR013761">
    <property type="entry name" value="SAM/pointed_sf"/>
</dbReference>
<organism evidence="5 6">
    <name type="scientific">Tropilaelaps mercedesae</name>
    <dbReference type="NCBI Taxonomy" id="418985"/>
    <lineage>
        <taxon>Eukaryota</taxon>
        <taxon>Metazoa</taxon>
        <taxon>Ecdysozoa</taxon>
        <taxon>Arthropoda</taxon>
        <taxon>Chelicerata</taxon>
        <taxon>Arachnida</taxon>
        <taxon>Acari</taxon>
        <taxon>Parasitiformes</taxon>
        <taxon>Mesostigmata</taxon>
        <taxon>Gamasina</taxon>
        <taxon>Dermanyssoidea</taxon>
        <taxon>Laelapidae</taxon>
        <taxon>Tropilaelaps</taxon>
    </lineage>
</organism>
<protein>
    <recommendedName>
        <fullName evidence="4">SAM domain-containing protein</fullName>
    </recommendedName>
</protein>
<dbReference type="STRING" id="418985.A0A1V9XGL0"/>
<feature type="compositionally biased region" description="Basic and acidic residues" evidence="3">
    <location>
        <begin position="583"/>
        <end position="599"/>
    </location>
</feature>
<feature type="region of interest" description="Disordered" evidence="3">
    <location>
        <begin position="984"/>
        <end position="1065"/>
    </location>
</feature>
<evidence type="ECO:0000256" key="2">
    <source>
        <dbReference type="ARBA" id="ARBA00023043"/>
    </source>
</evidence>
<feature type="compositionally biased region" description="Polar residues" evidence="3">
    <location>
        <begin position="715"/>
        <end position="726"/>
    </location>
</feature>
<feature type="domain" description="SAM" evidence="4">
    <location>
        <begin position="42"/>
        <end position="106"/>
    </location>
</feature>
<dbReference type="PROSITE" id="PS50105">
    <property type="entry name" value="SAM_DOMAIN"/>
    <property type="match status" value="2"/>
</dbReference>
<evidence type="ECO:0000313" key="6">
    <source>
        <dbReference type="Proteomes" id="UP000192247"/>
    </source>
</evidence>
<dbReference type="OrthoDB" id="5314041at2759"/>
<evidence type="ECO:0000256" key="3">
    <source>
        <dbReference type="SAM" id="MobiDB-lite"/>
    </source>
</evidence>
<keyword evidence="6" id="KW-1185">Reference proteome</keyword>
<reference evidence="5 6" key="1">
    <citation type="journal article" date="2017" name="Gigascience">
        <title>Draft genome of the honey bee ectoparasitic mite, Tropilaelaps mercedesae, is shaped by the parasitic life history.</title>
        <authorList>
            <person name="Dong X."/>
            <person name="Armstrong S.D."/>
            <person name="Xia D."/>
            <person name="Makepeace B.L."/>
            <person name="Darby A.C."/>
            <person name="Kadowaki T."/>
        </authorList>
    </citation>
    <scope>NUCLEOTIDE SEQUENCE [LARGE SCALE GENOMIC DNA]</scope>
    <source>
        <strain evidence="5">Wuxi-XJTLU</strain>
    </source>
</reference>
<dbReference type="InterPro" id="IPR033635">
    <property type="entry name" value="ANKS1/Caskin"/>
</dbReference>
<name>A0A1V9XGL0_9ACAR</name>
<evidence type="ECO:0000259" key="4">
    <source>
        <dbReference type="PROSITE" id="PS50105"/>
    </source>
</evidence>
<feature type="region of interest" description="Disordered" evidence="3">
    <location>
        <begin position="651"/>
        <end position="759"/>
    </location>
</feature>
<keyword evidence="2" id="KW-0040">ANK repeat</keyword>
<evidence type="ECO:0000256" key="1">
    <source>
        <dbReference type="ARBA" id="ARBA00022737"/>
    </source>
</evidence>
<dbReference type="EMBL" id="MNPL01011269">
    <property type="protein sequence ID" value="OQR72674.1"/>
    <property type="molecule type" value="Genomic_DNA"/>
</dbReference>
<comment type="caution">
    <text evidence="5">The sequence shown here is derived from an EMBL/GenBank/DDBJ whole genome shotgun (WGS) entry which is preliminary data.</text>
</comment>
<dbReference type="SUPFAM" id="SSF47769">
    <property type="entry name" value="SAM/Pointed domain"/>
    <property type="match status" value="2"/>
</dbReference>
<feature type="compositionally biased region" description="Low complexity" evidence="3">
    <location>
        <begin position="675"/>
        <end position="714"/>
    </location>
</feature>
<feature type="region of interest" description="Disordered" evidence="3">
    <location>
        <begin position="820"/>
        <end position="860"/>
    </location>
</feature>
<evidence type="ECO:0000313" key="5">
    <source>
        <dbReference type="EMBL" id="OQR72674.1"/>
    </source>
</evidence>
<dbReference type="InterPro" id="IPR001660">
    <property type="entry name" value="SAM"/>
</dbReference>
<feature type="region of interest" description="Disordered" evidence="3">
    <location>
        <begin position="468"/>
        <end position="629"/>
    </location>
</feature>
<feature type="compositionally biased region" description="Low complexity" evidence="3">
    <location>
        <begin position="986"/>
        <end position="1003"/>
    </location>
</feature>
<keyword evidence="1" id="KW-0677">Repeat</keyword>
<dbReference type="SMART" id="SM00454">
    <property type="entry name" value="SAM"/>
    <property type="match status" value="1"/>
</dbReference>
<sequence length="1087" mass="116493">MPTISRMTPEDLTAIGVTKPAHRRRLFAEISKLNISDGIPDYKPDSLSLLLKLLRLEEYEATLVSQGYDSVDKVAELTWEDIDDIGITKLGHQKKLTLAIKKIKNFPRFQPAFRPLPPSSSSHHSLARHSSIDLGNPHARPITVPVPPEQFESAAWTPAPLQHSVSQTDSFTLPHHRQGHEFNRHMGAQLADEQLYFAWQQQQELQQQDNIFAQQSALRGRSLESLEHNFEWYDMVNSWRNQMLADGSGNGSQYIEGTSTLQRPRGLLGHKSTPRPVAKVQGTSTVSIRDQITTNAGGCCAPGQELGDATDEAAKSELLAGQGPVPPKRGGLIPSGVTKAHDVGDAAFATCVQSLTSRFTLDTCEGGEVVEGTDALTLSLAARNDAHAMALARTQLSSANSAHVPRPPPPPEPPAAAGGATNAGSGGGYRQPRSPQRERSPVPPGDSTVLAPQVIELNQAMQSELKMKLKQRNHQAIGNKPAPAQDQQLKELSKPAKSDADLEREKFLAKLESVRKKSERKDAGHHPNGRSPLLARKGLDKDRAVEPGNRTKGLKDEGKEPAAKGDAKKEPPMDASQLSASNTKRDSLSSNPIEKEIRSLQECMASVMDPKAGSSASAESVEDDANDYDTNPFTALLSKIEKNVDKEFLERKRNEKAANADPVSSAKSNKSTNHTGSASAATPTQAPSRATTVSAVAPSTASASKTTNAHTSSSGSNGTRVTSTASDPPASTGPVIETGFKRLSRGGHPHHQVEPAAPAMEIRPIEVKLESGFSSSSTINNLNRPYEIARSTKTEPMITQNKFFSTIGVETKVINLEDRPHRKSDAGLPSTRAMANSHGGALSNNSGDNQRRTSVDGSRMGLPNTVGSIISAASAGNQQHSSAINGANRIHGQTAQPQAKAGSTGKSAQTPVVGVNPDTAQQLQAAQAEFDNKFGNLNNVSKESEKDKRIMDVQEVQEALEHQAEENLREGLVSSARKIFEVCGGPKTSPGTSASASPAIPRRSSVKRDEPPAPPPRPQRPPGVPPRNPSTTTTVRDSSGGQDAHPGASPARQPPKNQRRVPETPKVIQDIEHMLSSLTDQLDAMLN</sequence>
<gene>
    <name evidence="5" type="ORF">BIW11_10234</name>
</gene>
<dbReference type="PANTHER" id="PTHR24174">
    <property type="entry name" value="ANKYRIN REPEAT AND STERILE ALPHA MOTIF DOMAIN-CONTAINING PROTEIN 1"/>
    <property type="match status" value="1"/>
</dbReference>
<dbReference type="Gene3D" id="1.10.150.50">
    <property type="entry name" value="Transcription Factor, Ets-1"/>
    <property type="match status" value="2"/>
</dbReference>
<feature type="compositionally biased region" description="Basic and acidic residues" evidence="3">
    <location>
        <begin position="488"/>
        <end position="525"/>
    </location>
</feature>
<feature type="compositionally biased region" description="Pro residues" evidence="3">
    <location>
        <begin position="1012"/>
        <end position="1028"/>
    </location>
</feature>
<feature type="compositionally biased region" description="Basic and acidic residues" evidence="3">
    <location>
        <begin position="553"/>
        <end position="572"/>
    </location>
</feature>
<feature type="domain" description="SAM" evidence="4">
    <location>
        <begin position="1"/>
        <end position="36"/>
    </location>
</feature>
<dbReference type="InParanoid" id="A0A1V9XGL0"/>
<accession>A0A1V9XGL0</accession>